<name>A0A8S9PAD2_BRACR</name>
<comment type="caution">
    <text evidence="1">The sequence shown here is derived from an EMBL/GenBank/DDBJ whole genome shotgun (WGS) entry which is preliminary data.</text>
</comment>
<gene>
    <name evidence="1" type="ORF">F2Q69_00003268</name>
</gene>
<proteinExistence type="predicted"/>
<evidence type="ECO:0000313" key="1">
    <source>
        <dbReference type="EMBL" id="KAF3512419.1"/>
    </source>
</evidence>
<dbReference type="Proteomes" id="UP000712600">
    <property type="component" value="Unassembled WGS sequence"/>
</dbReference>
<dbReference type="AlphaFoldDB" id="A0A8S9PAD2"/>
<sequence>MMKAMRQSLSKTLQYTDKSRTIGGAVCCTQQEIYTAGRAVKSLETEAFEGHGTKT</sequence>
<evidence type="ECO:0000313" key="2">
    <source>
        <dbReference type="Proteomes" id="UP000712600"/>
    </source>
</evidence>
<reference evidence="1" key="1">
    <citation type="submission" date="2019-12" db="EMBL/GenBank/DDBJ databases">
        <title>Genome sequencing and annotation of Brassica cretica.</title>
        <authorList>
            <person name="Studholme D.J."/>
            <person name="Sarris P."/>
        </authorList>
    </citation>
    <scope>NUCLEOTIDE SEQUENCE</scope>
    <source>
        <strain evidence="1">PFS-109/04</strain>
        <tissue evidence="1">Leaf</tissue>
    </source>
</reference>
<dbReference type="EMBL" id="QGKX02001521">
    <property type="protein sequence ID" value="KAF3512419.1"/>
    <property type="molecule type" value="Genomic_DNA"/>
</dbReference>
<protein>
    <submittedName>
        <fullName evidence="1">Uncharacterized protein</fullName>
    </submittedName>
</protein>
<organism evidence="1 2">
    <name type="scientific">Brassica cretica</name>
    <name type="common">Mustard</name>
    <dbReference type="NCBI Taxonomy" id="69181"/>
    <lineage>
        <taxon>Eukaryota</taxon>
        <taxon>Viridiplantae</taxon>
        <taxon>Streptophyta</taxon>
        <taxon>Embryophyta</taxon>
        <taxon>Tracheophyta</taxon>
        <taxon>Spermatophyta</taxon>
        <taxon>Magnoliopsida</taxon>
        <taxon>eudicotyledons</taxon>
        <taxon>Gunneridae</taxon>
        <taxon>Pentapetalae</taxon>
        <taxon>rosids</taxon>
        <taxon>malvids</taxon>
        <taxon>Brassicales</taxon>
        <taxon>Brassicaceae</taxon>
        <taxon>Brassiceae</taxon>
        <taxon>Brassica</taxon>
    </lineage>
</organism>
<accession>A0A8S9PAD2</accession>